<proteinExistence type="predicted"/>
<dbReference type="RefSeq" id="WP_100139475.1">
    <property type="nucleotide sequence ID" value="NZ_MEIP01000027.1"/>
</dbReference>
<evidence type="ECO:0000313" key="2">
    <source>
        <dbReference type="EMBL" id="PIT44260.1"/>
    </source>
</evidence>
<protein>
    <recommendedName>
        <fullName evidence="4">DUF551 domain-containing protein</fullName>
    </recommendedName>
</protein>
<evidence type="ECO:0000313" key="3">
    <source>
        <dbReference type="Proteomes" id="UP000229970"/>
    </source>
</evidence>
<gene>
    <name evidence="2" type="ORF">BHC46_10770</name>
    <name evidence="1" type="ORF">BHC46_12355</name>
</gene>
<dbReference type="AlphaFoldDB" id="A0A2N9XC87"/>
<evidence type="ECO:0008006" key="4">
    <source>
        <dbReference type="Google" id="ProtNLM"/>
    </source>
</evidence>
<sequence length="84" mass="9426">MIAWHKYPDEKPPADGDNGIIAITKESDGSVSIATYNYEAGTEKFYWDSYDGGGWSPDYISDKNITHWICINELPLPQQGAENE</sequence>
<dbReference type="EMBL" id="MEIP01000027">
    <property type="protein sequence ID" value="PIT44260.1"/>
    <property type="molecule type" value="Genomic_DNA"/>
</dbReference>
<accession>A0A2N9XC87</accession>
<comment type="caution">
    <text evidence="2">The sequence shown here is derived from an EMBL/GenBank/DDBJ whole genome shotgun (WGS) entry which is preliminary data.</text>
</comment>
<evidence type="ECO:0000313" key="1">
    <source>
        <dbReference type="EMBL" id="PIT43788.1"/>
    </source>
</evidence>
<reference evidence="2 3" key="1">
    <citation type="journal article" date="2017" name="MBio">
        <title>Type VI secretion-mediated competition in the bee gut microbiome.</title>
        <authorList>
            <person name="Steele M.I."/>
            <person name="Kwong W.K."/>
            <person name="Powell J.E."/>
            <person name="Whiteley M."/>
            <person name="Moran N.A."/>
        </authorList>
    </citation>
    <scope>NUCLEOTIDE SEQUENCE [LARGE SCALE GENOMIC DNA]</scope>
    <source>
        <strain evidence="2 3">Ruf1-X</strain>
    </source>
</reference>
<name>A0A2N9XC87_9NEIS</name>
<dbReference type="Proteomes" id="UP000229970">
    <property type="component" value="Unassembled WGS sequence"/>
</dbReference>
<organism evidence="2 3">
    <name type="scientific">Snodgrassella alvi</name>
    <dbReference type="NCBI Taxonomy" id="1196083"/>
    <lineage>
        <taxon>Bacteria</taxon>
        <taxon>Pseudomonadati</taxon>
        <taxon>Pseudomonadota</taxon>
        <taxon>Betaproteobacteria</taxon>
        <taxon>Neisseriales</taxon>
        <taxon>Neisseriaceae</taxon>
        <taxon>Snodgrassella</taxon>
    </lineage>
</organism>
<dbReference type="EMBL" id="MEIP01000030">
    <property type="protein sequence ID" value="PIT43788.1"/>
    <property type="molecule type" value="Genomic_DNA"/>
</dbReference>